<name>A0A0A0BTP8_9CELL</name>
<comment type="caution">
    <text evidence="2">The sequence shown here is derived from an EMBL/GenBank/DDBJ whole genome shotgun (WGS) entry which is preliminary data.</text>
</comment>
<proteinExistence type="predicted"/>
<reference evidence="2 3" key="1">
    <citation type="submission" date="2013-08" db="EMBL/GenBank/DDBJ databases">
        <title>Genome sequencing of Cellulomonas bogoriensis 69B4.</title>
        <authorList>
            <person name="Chen F."/>
            <person name="Li Y."/>
            <person name="Wang G."/>
        </authorList>
    </citation>
    <scope>NUCLEOTIDE SEQUENCE [LARGE SCALE GENOMIC DNA]</scope>
    <source>
        <strain evidence="2 3">69B4</strain>
    </source>
</reference>
<gene>
    <name evidence="2" type="ORF">N869_03225</name>
</gene>
<sequence>MWDLLARSAPALADWAAYFAGGARERAAVEASRAVVSTDRADAVVVAAEDFQDAVRRFLVAPDVPRAG</sequence>
<dbReference type="Pfam" id="PF18726">
    <property type="entry name" value="HEPN_SAV_6107"/>
    <property type="match status" value="1"/>
</dbReference>
<evidence type="ECO:0000313" key="3">
    <source>
        <dbReference type="Proteomes" id="UP000054314"/>
    </source>
</evidence>
<protein>
    <recommendedName>
        <fullName evidence="1">SAV-6107-like HEPN domain-containing protein</fullName>
    </recommendedName>
</protein>
<organism evidence="2 3">
    <name type="scientific">Cellulomonas bogoriensis 69B4 = DSM 16987</name>
    <dbReference type="NCBI Taxonomy" id="1386082"/>
    <lineage>
        <taxon>Bacteria</taxon>
        <taxon>Bacillati</taxon>
        <taxon>Actinomycetota</taxon>
        <taxon>Actinomycetes</taxon>
        <taxon>Micrococcales</taxon>
        <taxon>Cellulomonadaceae</taxon>
        <taxon>Cellulomonas</taxon>
    </lineage>
</organism>
<dbReference type="EMBL" id="AXCZ01000119">
    <property type="protein sequence ID" value="KGM11286.1"/>
    <property type="molecule type" value="Genomic_DNA"/>
</dbReference>
<dbReference type="InterPro" id="IPR040891">
    <property type="entry name" value="HEPN_SAV_6107"/>
</dbReference>
<feature type="domain" description="SAV-6107-like HEPN" evidence="1">
    <location>
        <begin position="2"/>
        <end position="56"/>
    </location>
</feature>
<evidence type="ECO:0000259" key="1">
    <source>
        <dbReference type="Pfam" id="PF18726"/>
    </source>
</evidence>
<dbReference type="Proteomes" id="UP000054314">
    <property type="component" value="Unassembled WGS sequence"/>
</dbReference>
<accession>A0A0A0BTP8</accession>
<keyword evidence="3" id="KW-1185">Reference proteome</keyword>
<dbReference type="AlphaFoldDB" id="A0A0A0BTP8"/>
<evidence type="ECO:0000313" key="2">
    <source>
        <dbReference type="EMBL" id="KGM11286.1"/>
    </source>
</evidence>